<dbReference type="Proteomes" id="UP000315471">
    <property type="component" value="Unassembled WGS sequence"/>
</dbReference>
<dbReference type="AlphaFoldDB" id="A0A5C6DWB1"/>
<reference evidence="2 3" key="1">
    <citation type="submission" date="2019-02" db="EMBL/GenBank/DDBJ databases">
        <title>Deep-cultivation of Planctomycetes and their phenomic and genomic characterization uncovers novel biology.</title>
        <authorList>
            <person name="Wiegand S."/>
            <person name="Jogler M."/>
            <person name="Boedeker C."/>
            <person name="Pinto D."/>
            <person name="Vollmers J."/>
            <person name="Rivas-Marin E."/>
            <person name="Kohn T."/>
            <person name="Peeters S.H."/>
            <person name="Heuer A."/>
            <person name="Rast P."/>
            <person name="Oberbeckmann S."/>
            <person name="Bunk B."/>
            <person name="Jeske O."/>
            <person name="Meyerdierks A."/>
            <person name="Storesund J.E."/>
            <person name="Kallscheuer N."/>
            <person name="Luecker S."/>
            <person name="Lage O.M."/>
            <person name="Pohl T."/>
            <person name="Merkel B.J."/>
            <person name="Hornburger P."/>
            <person name="Mueller R.-W."/>
            <person name="Bruemmer F."/>
            <person name="Labrenz M."/>
            <person name="Spormann A.M."/>
            <person name="Op Den Camp H."/>
            <person name="Overmann J."/>
            <person name="Amann R."/>
            <person name="Jetten M.S.M."/>
            <person name="Mascher T."/>
            <person name="Medema M.H."/>
            <person name="Devos D.P."/>
            <person name="Kaster A.-K."/>
            <person name="Ovreas L."/>
            <person name="Rohde M."/>
            <person name="Galperin M.Y."/>
            <person name="Jogler C."/>
        </authorList>
    </citation>
    <scope>NUCLEOTIDE SEQUENCE [LARGE SCALE GENOMIC DNA]</scope>
    <source>
        <strain evidence="2 3">Q31b</strain>
    </source>
</reference>
<accession>A0A5C6DWB1</accession>
<evidence type="ECO:0000313" key="2">
    <source>
        <dbReference type="EMBL" id="TWU39119.1"/>
    </source>
</evidence>
<gene>
    <name evidence="2" type="ORF">Q31b_42020</name>
</gene>
<feature type="region of interest" description="Disordered" evidence="1">
    <location>
        <begin position="1"/>
        <end position="48"/>
    </location>
</feature>
<proteinExistence type="predicted"/>
<feature type="compositionally biased region" description="Polar residues" evidence="1">
    <location>
        <begin position="14"/>
        <end position="31"/>
    </location>
</feature>
<evidence type="ECO:0000256" key="1">
    <source>
        <dbReference type="SAM" id="MobiDB-lite"/>
    </source>
</evidence>
<sequence>MNIGSQEADANASLAGNQMNGTNEANQMNKASETKMNRTTAPPSRIDQDREIEAVRRAWRLTEPEPTYSDPPWLKTAMRQAAERGDLPQRRAWEQLTHVLDRAGYSHLVDHPFVIKADGERHVCLEPYYSVCTERATSDAKRLGELLLCNVRVSLRSWHYPGFTIRITFAPKQTTEVNESNE</sequence>
<keyword evidence="3" id="KW-1185">Reference proteome</keyword>
<protein>
    <submittedName>
        <fullName evidence="2">Uncharacterized protein</fullName>
    </submittedName>
</protein>
<comment type="caution">
    <text evidence="2">The sequence shown here is derived from an EMBL/GenBank/DDBJ whole genome shotgun (WGS) entry which is preliminary data.</text>
</comment>
<evidence type="ECO:0000313" key="3">
    <source>
        <dbReference type="Proteomes" id="UP000315471"/>
    </source>
</evidence>
<name>A0A5C6DWB1_9BACT</name>
<dbReference type="EMBL" id="SJPY01000006">
    <property type="protein sequence ID" value="TWU39119.1"/>
    <property type="molecule type" value="Genomic_DNA"/>
</dbReference>
<organism evidence="2 3">
    <name type="scientific">Novipirellula aureliae</name>
    <dbReference type="NCBI Taxonomy" id="2527966"/>
    <lineage>
        <taxon>Bacteria</taxon>
        <taxon>Pseudomonadati</taxon>
        <taxon>Planctomycetota</taxon>
        <taxon>Planctomycetia</taxon>
        <taxon>Pirellulales</taxon>
        <taxon>Pirellulaceae</taxon>
        <taxon>Novipirellula</taxon>
    </lineage>
</organism>